<reference evidence="2" key="1">
    <citation type="submission" date="2021-03" db="EMBL/GenBank/DDBJ databases">
        <title>Assistant Professor.</title>
        <authorList>
            <person name="Huq M.A."/>
        </authorList>
    </citation>
    <scope>NUCLEOTIDE SEQUENCE [LARGE SCALE GENOMIC DNA]</scope>
    <source>
        <strain evidence="2">MAH-28</strain>
    </source>
</reference>
<name>A0ABS3YIZ4_9BACT</name>
<dbReference type="EMBL" id="JAGHKP010000004">
    <property type="protein sequence ID" value="MBO9154663.1"/>
    <property type="molecule type" value="Genomic_DNA"/>
</dbReference>
<evidence type="ECO:0000313" key="1">
    <source>
        <dbReference type="EMBL" id="MBO9154663.1"/>
    </source>
</evidence>
<organism evidence="1 2">
    <name type="scientific">Chitinophaga chungangae</name>
    <dbReference type="NCBI Taxonomy" id="2821488"/>
    <lineage>
        <taxon>Bacteria</taxon>
        <taxon>Pseudomonadati</taxon>
        <taxon>Bacteroidota</taxon>
        <taxon>Chitinophagia</taxon>
        <taxon>Chitinophagales</taxon>
        <taxon>Chitinophagaceae</taxon>
        <taxon>Chitinophaga</taxon>
    </lineage>
</organism>
<accession>A0ABS3YIZ4</accession>
<sequence>MAELRKKLLSLASGRQVRLYGSSIAISKGLEIGEGCAPNIFSFSGTEGPNDPDGKVINVHNLSANDLEEIADYNIQLWMNLKANLRRHGVANPKVFNHDAIR</sequence>
<dbReference type="RefSeq" id="WP_209147778.1">
    <property type="nucleotide sequence ID" value="NZ_JAGHKP010000004.1"/>
</dbReference>
<protein>
    <submittedName>
        <fullName evidence="1">Uncharacterized protein</fullName>
    </submittedName>
</protein>
<gene>
    <name evidence="1" type="ORF">J7I43_20725</name>
</gene>
<proteinExistence type="predicted"/>
<dbReference type="Proteomes" id="UP000679126">
    <property type="component" value="Unassembled WGS sequence"/>
</dbReference>
<comment type="caution">
    <text evidence="1">The sequence shown here is derived from an EMBL/GenBank/DDBJ whole genome shotgun (WGS) entry which is preliminary data.</text>
</comment>
<keyword evidence="2" id="KW-1185">Reference proteome</keyword>
<evidence type="ECO:0000313" key="2">
    <source>
        <dbReference type="Proteomes" id="UP000679126"/>
    </source>
</evidence>